<evidence type="ECO:0000313" key="4">
    <source>
        <dbReference type="EMBL" id="ODQ46807.1"/>
    </source>
</evidence>
<dbReference type="InterPro" id="IPR006935">
    <property type="entry name" value="Helicase/UvrB_N"/>
</dbReference>
<dbReference type="InterPro" id="IPR001650">
    <property type="entry name" value="Helicase_C-like"/>
</dbReference>
<evidence type="ECO:0000259" key="3">
    <source>
        <dbReference type="PROSITE" id="PS51194"/>
    </source>
</evidence>
<feature type="domain" description="Helicase C-terminal" evidence="3">
    <location>
        <begin position="209"/>
        <end position="360"/>
    </location>
</feature>
<dbReference type="InterPro" id="IPR050742">
    <property type="entry name" value="Helicase_Restrict-Modif_Enz"/>
</dbReference>
<keyword evidence="5" id="KW-1185">Reference proteome</keyword>
<dbReference type="STRING" id="763406.A0A1E3NKZ2"/>
<dbReference type="Proteomes" id="UP000094455">
    <property type="component" value="Unassembled WGS sequence"/>
</dbReference>
<dbReference type="PROSITE" id="PS51192">
    <property type="entry name" value="HELICASE_ATP_BIND_1"/>
    <property type="match status" value="1"/>
</dbReference>
<dbReference type="GO" id="GO:0016787">
    <property type="term" value="F:hydrolase activity"/>
    <property type="evidence" value="ECO:0007669"/>
    <property type="project" value="InterPro"/>
</dbReference>
<keyword evidence="1" id="KW-0378">Hydrolase</keyword>
<dbReference type="GO" id="GO:0032042">
    <property type="term" value="P:mitochondrial DNA metabolic process"/>
    <property type="evidence" value="ECO:0007669"/>
    <property type="project" value="TreeGrafter"/>
</dbReference>
<protein>
    <recommendedName>
        <fullName evidence="6">Helicase C-terminal domain-containing protein</fullName>
    </recommendedName>
</protein>
<evidence type="ECO:0008006" key="6">
    <source>
        <dbReference type="Google" id="ProtNLM"/>
    </source>
</evidence>
<keyword evidence="1" id="KW-0067">ATP-binding</keyword>
<dbReference type="GO" id="GO:0005759">
    <property type="term" value="C:mitochondrial matrix"/>
    <property type="evidence" value="ECO:0007669"/>
    <property type="project" value="TreeGrafter"/>
</dbReference>
<reference evidence="4 5" key="1">
    <citation type="journal article" date="2016" name="Proc. Natl. Acad. Sci. U.S.A.">
        <title>Comparative genomics of biotechnologically important yeasts.</title>
        <authorList>
            <person name="Riley R."/>
            <person name="Haridas S."/>
            <person name="Wolfe K.H."/>
            <person name="Lopes M.R."/>
            <person name="Hittinger C.T."/>
            <person name="Goeker M."/>
            <person name="Salamov A.A."/>
            <person name="Wisecaver J.H."/>
            <person name="Long T.M."/>
            <person name="Calvey C.H."/>
            <person name="Aerts A.L."/>
            <person name="Barry K.W."/>
            <person name="Choi C."/>
            <person name="Clum A."/>
            <person name="Coughlan A.Y."/>
            <person name="Deshpande S."/>
            <person name="Douglass A.P."/>
            <person name="Hanson S.J."/>
            <person name="Klenk H.-P."/>
            <person name="LaButti K.M."/>
            <person name="Lapidus A."/>
            <person name="Lindquist E.A."/>
            <person name="Lipzen A.M."/>
            <person name="Meier-Kolthoff J.P."/>
            <person name="Ohm R.A."/>
            <person name="Otillar R.P."/>
            <person name="Pangilinan J.L."/>
            <person name="Peng Y."/>
            <person name="Rokas A."/>
            <person name="Rosa C.A."/>
            <person name="Scheuner C."/>
            <person name="Sibirny A.A."/>
            <person name="Slot J.C."/>
            <person name="Stielow J.B."/>
            <person name="Sun H."/>
            <person name="Kurtzman C.P."/>
            <person name="Blackwell M."/>
            <person name="Grigoriev I.V."/>
            <person name="Jeffries T.W."/>
        </authorList>
    </citation>
    <scope>NUCLEOTIDE SEQUENCE [LARGE SCALE GENOMIC DNA]</scope>
    <source>
        <strain evidence="4 5">NRRL Y-2026</strain>
    </source>
</reference>
<dbReference type="Gene3D" id="3.40.50.300">
    <property type="entry name" value="P-loop containing nucleotide triphosphate hydrolases"/>
    <property type="match status" value="2"/>
</dbReference>
<dbReference type="GeneID" id="30177972"/>
<proteinExistence type="predicted"/>
<feature type="domain" description="Helicase ATP-binding" evidence="2">
    <location>
        <begin position="1"/>
        <end position="156"/>
    </location>
</feature>
<dbReference type="InterPro" id="IPR027417">
    <property type="entry name" value="P-loop_NTPase"/>
</dbReference>
<dbReference type="OrthoDB" id="16911at2759"/>
<dbReference type="GO" id="GO:0070125">
    <property type="term" value="P:mitochondrial translational elongation"/>
    <property type="evidence" value="ECO:0007669"/>
    <property type="project" value="TreeGrafter"/>
</dbReference>
<evidence type="ECO:0000313" key="5">
    <source>
        <dbReference type="Proteomes" id="UP000094455"/>
    </source>
</evidence>
<dbReference type="AlphaFoldDB" id="A0A1E3NKZ2"/>
<dbReference type="InterPro" id="IPR014001">
    <property type="entry name" value="Helicase_ATP-bd"/>
</dbReference>
<organism evidence="4 5">
    <name type="scientific">Pichia membranifaciens NRRL Y-2026</name>
    <dbReference type="NCBI Taxonomy" id="763406"/>
    <lineage>
        <taxon>Eukaryota</taxon>
        <taxon>Fungi</taxon>
        <taxon>Dikarya</taxon>
        <taxon>Ascomycota</taxon>
        <taxon>Saccharomycotina</taxon>
        <taxon>Pichiomycetes</taxon>
        <taxon>Pichiales</taxon>
        <taxon>Pichiaceae</taxon>
        <taxon>Pichia</taxon>
    </lineage>
</organism>
<gene>
    <name evidence="4" type="ORF">PICMEDRAFT_16630</name>
</gene>
<keyword evidence="1" id="KW-0347">Helicase</keyword>
<evidence type="ECO:0000256" key="1">
    <source>
        <dbReference type="ARBA" id="ARBA00022806"/>
    </source>
</evidence>
<dbReference type="PANTHER" id="PTHR47396:SF1">
    <property type="entry name" value="ATP-DEPENDENT HELICASE IRC3-RELATED"/>
    <property type="match status" value="1"/>
</dbReference>
<dbReference type="EMBL" id="KV454003">
    <property type="protein sequence ID" value="ODQ46807.1"/>
    <property type="molecule type" value="Genomic_DNA"/>
</dbReference>
<dbReference type="CDD" id="cd18799">
    <property type="entry name" value="SF2_C_EcoAI-like"/>
    <property type="match status" value="1"/>
</dbReference>
<dbReference type="PANTHER" id="PTHR47396">
    <property type="entry name" value="TYPE I RESTRICTION ENZYME ECOKI R PROTEIN"/>
    <property type="match status" value="1"/>
</dbReference>
<dbReference type="PROSITE" id="PS51194">
    <property type="entry name" value="HELICASE_CTER"/>
    <property type="match status" value="1"/>
</dbReference>
<dbReference type="Pfam" id="PF00271">
    <property type="entry name" value="Helicase_C"/>
    <property type="match status" value="1"/>
</dbReference>
<dbReference type="GO" id="GO:0000403">
    <property type="term" value="F:Y-form DNA binding"/>
    <property type="evidence" value="ECO:0007669"/>
    <property type="project" value="TreeGrafter"/>
</dbReference>
<accession>A0A1E3NKZ2</accession>
<sequence length="606" mass="69307">MAIPEILKVSRFEGDDANGALILVHRRELANQTIKTIQQLEIVDDDRIFLDMGKNKLDITRTFKDPRPFIIVGSVPTLARMECSRVADYNMDRFKAVIVDECHHSVSTSYKKLFRAFRCSKDQPDKRGPFLLGFTATMARTDRVPLRKVFDKIVFEKKIASLIEENHLCDFDWLRIELGLNLQDVEIKGGDFFLDSLAKHINTNEINVIVLKTYLKLKKQFPNNMNSLLAFCVNVAHMQTLSRLFRENGINAQYVSGETKNSERDSIVADFRNGEIPVLFNCGVFTEGTDIPNIDSIFLLRPTKSKPLLIQMIGRGLRLSEGKEKLLVTDFVDSKSLGLSLSSTLGGKPDVLSLMSSLGSSGFNRRDEMLPGDIDYIKFTNYKGIEMLYDENRRKNSPPYELLKNMKRLNSSGTLGHWTQVKFDTWATSSGYKSYFKIEITKTAEYKASHYFTKVGAHNESRLIINKVCENKDFASITNCVADYINTHDYIKSEMNAVRQRENNMKHQPITKTQTSFISQVVPPIVEKSQSDALDYQKFLKLFGAKVTGMSRWDAYTLIFAYTVARKQAVLLWLKEAFLKTKEKRALITKESFLKERQKLVDEGWA</sequence>
<dbReference type="Pfam" id="PF04851">
    <property type="entry name" value="ResIII"/>
    <property type="match status" value="1"/>
</dbReference>
<evidence type="ECO:0000259" key="2">
    <source>
        <dbReference type="PROSITE" id="PS51192"/>
    </source>
</evidence>
<dbReference type="SMART" id="SM00490">
    <property type="entry name" value="HELICc"/>
    <property type="match status" value="1"/>
</dbReference>
<dbReference type="GO" id="GO:0061749">
    <property type="term" value="F:forked DNA-dependent helicase activity"/>
    <property type="evidence" value="ECO:0007669"/>
    <property type="project" value="TreeGrafter"/>
</dbReference>
<dbReference type="SUPFAM" id="SSF52540">
    <property type="entry name" value="P-loop containing nucleoside triphosphate hydrolases"/>
    <property type="match status" value="1"/>
</dbReference>
<dbReference type="GO" id="GO:0036121">
    <property type="term" value="F:double-stranded DNA helicase activity"/>
    <property type="evidence" value="ECO:0007669"/>
    <property type="project" value="TreeGrafter"/>
</dbReference>
<dbReference type="GO" id="GO:0005524">
    <property type="term" value="F:ATP binding"/>
    <property type="evidence" value="ECO:0007669"/>
    <property type="project" value="InterPro"/>
</dbReference>
<keyword evidence="1" id="KW-0547">Nucleotide-binding</keyword>
<name>A0A1E3NKZ2_9ASCO</name>
<dbReference type="RefSeq" id="XP_019017920.1">
    <property type="nucleotide sequence ID" value="XM_019161285.1"/>
</dbReference>